<gene>
    <name evidence="13" type="ORF">DX912_08340</name>
</gene>
<comment type="subcellular location">
    <subcellularLocation>
        <location evidence="1 9">Cell outer membrane</location>
        <topology evidence="1 9">Multi-pass membrane protein</topology>
    </subcellularLocation>
</comment>
<dbReference type="SUPFAM" id="SSF141729">
    <property type="entry name" value="FimD N-terminal domain-like"/>
    <property type="match status" value="1"/>
</dbReference>
<keyword evidence="4" id="KW-1134">Transmembrane beta strand</keyword>
<evidence type="ECO:0000313" key="13">
    <source>
        <dbReference type="EMBL" id="RDY67900.1"/>
    </source>
</evidence>
<reference evidence="13 14" key="1">
    <citation type="submission" date="2018-08" db="EMBL/GenBank/DDBJ databases">
        <title>Lysobacter soli KCTC 22011, whole genome shotgun sequence.</title>
        <authorList>
            <person name="Zhang X."/>
            <person name="Feng G."/>
            <person name="Zhu H."/>
        </authorList>
    </citation>
    <scope>NUCLEOTIDE SEQUENCE [LARGE SCALE GENOMIC DNA]</scope>
    <source>
        <strain evidence="13 14">KCTC 22011</strain>
    </source>
</reference>
<dbReference type="Gene3D" id="2.60.40.3110">
    <property type="match status" value="1"/>
</dbReference>
<dbReference type="InterPro" id="IPR025885">
    <property type="entry name" value="PapC_N"/>
</dbReference>
<name>A0A3D8VEU4_9GAMM</name>
<dbReference type="Pfam" id="PF13953">
    <property type="entry name" value="PapC_C"/>
    <property type="match status" value="1"/>
</dbReference>
<feature type="domain" description="PapC N-terminal" evidence="12">
    <location>
        <begin position="56"/>
        <end position="198"/>
    </location>
</feature>
<evidence type="ECO:0000259" key="11">
    <source>
        <dbReference type="Pfam" id="PF13953"/>
    </source>
</evidence>
<dbReference type="AlphaFoldDB" id="A0A3D8VEU4"/>
<keyword evidence="8 9" id="KW-0998">Cell outer membrane</keyword>
<dbReference type="Pfam" id="PF13954">
    <property type="entry name" value="PapC_N"/>
    <property type="match status" value="1"/>
</dbReference>
<keyword evidence="3 9" id="KW-0813">Transport</keyword>
<evidence type="ECO:0000256" key="7">
    <source>
        <dbReference type="ARBA" id="ARBA00023136"/>
    </source>
</evidence>
<dbReference type="InterPro" id="IPR018030">
    <property type="entry name" value="Fimbrial_membr_usher_CS"/>
</dbReference>
<feature type="domain" description="PapC-like C-terminal" evidence="11">
    <location>
        <begin position="783"/>
        <end position="843"/>
    </location>
</feature>
<evidence type="ECO:0000256" key="1">
    <source>
        <dbReference type="ARBA" id="ARBA00004571"/>
    </source>
</evidence>
<keyword evidence="5 9" id="KW-0812">Transmembrane</keyword>
<comment type="caution">
    <text evidence="13">The sequence shown here is derived from an EMBL/GenBank/DDBJ whole genome shotgun (WGS) entry which is preliminary data.</text>
</comment>
<dbReference type="Gene3D" id="2.60.40.2610">
    <property type="entry name" value="Outer membrane usher protein FimD, plug domain"/>
    <property type="match status" value="1"/>
</dbReference>
<dbReference type="Proteomes" id="UP000256829">
    <property type="component" value="Unassembled WGS sequence"/>
</dbReference>
<dbReference type="GO" id="GO:0009297">
    <property type="term" value="P:pilus assembly"/>
    <property type="evidence" value="ECO:0007669"/>
    <property type="project" value="InterPro"/>
</dbReference>
<evidence type="ECO:0000256" key="6">
    <source>
        <dbReference type="ARBA" id="ARBA00022729"/>
    </source>
</evidence>
<evidence type="ECO:0000256" key="2">
    <source>
        <dbReference type="ARBA" id="ARBA00008064"/>
    </source>
</evidence>
<sequence>MHSFDSCILAPAARGYRRRRIVVVVLAALGQVPFAASASPDPSPSPAPEPAPDAVEFSPLFLGESATSTDLSRFEHANAVAPGEYPVDVYLNGYRVARRTIELHAFADRAVRPCLSGEALDALGVDAARLKSDGVDVSQTCIDVERVIADARASFDMNQLRLDLSIPQVALRRSARGQVDPALWERGVDALTLGYNVSANQVDYDSGGHTTGVYAGLTMGLNLGGWRLRNQSSWRRESGAGDDFQNIRSYAEHDVTALQSQFTLGDTFTSGELFDSTALRGIKLATDDRMRPDSMRGYAPVVRGIAETNARVVIRQAGFVILETNVAPGAFEIDDLYATGYGGDLEVTVIEADGRERSFSVPYAAVPQLLRPGVWRYSAAAGQVRNGALHGEAPNFIEGTFQRGLSNLLTTYAGVQATDGQLYRSLLVGAAFNTPVGAVSLDVTGSKTKFAIPDEDASGYSARLTYSKSIPQTNTDFALAAYRYSSRGYLSLDDAVRLDDEVRNGELRGGVGDGAGSQRSRFQLTVSQSLGERGGSLFVSGSRNDYWGGSLPVDSSYQVGWNRQFGNVSLGVNASRTRMAGRGYDNQANLSLSMPLGSSGFRSTPPQVTLAAGHDHDGNSVQAGVTGNAGGRRQFNYGVSGNFNDRDTDSVGINAGWRAALSTLGMSYSRNAQSRQASLSASGGVVVHAGGITLAPQLGDTIAVVEAKGAQGARLGVDGVGRVDHRGYAIAGNLTPYRFNDVVLDPAGLSVDVELDTSRLQTVPRAGAVVPLKFGTNVGRAMLIHARLEDGEPVPFGAQVEDADGTQIGLVGQGGQAFVRRRGEHAGPLRVTWGEPDRVCLIDVASGASRTTPARMTVVDAVCSQAAGATGHASASGLPRSAATSQ</sequence>
<evidence type="ECO:0000313" key="14">
    <source>
        <dbReference type="Proteomes" id="UP000256829"/>
    </source>
</evidence>
<evidence type="ECO:0000256" key="5">
    <source>
        <dbReference type="ARBA" id="ARBA00022692"/>
    </source>
</evidence>
<dbReference type="Gene3D" id="3.10.20.410">
    <property type="match status" value="1"/>
</dbReference>
<dbReference type="PROSITE" id="PS01151">
    <property type="entry name" value="FIMBRIAL_USHER"/>
    <property type="match status" value="1"/>
</dbReference>
<protein>
    <submittedName>
        <fullName evidence="13">Fimbrial biogenesis outer membrane usher protein</fullName>
    </submittedName>
</protein>
<evidence type="ECO:0000256" key="10">
    <source>
        <dbReference type="SAM" id="SignalP"/>
    </source>
</evidence>
<proteinExistence type="inferred from homology"/>
<dbReference type="PANTHER" id="PTHR30451">
    <property type="entry name" value="OUTER MEMBRANE USHER PROTEIN"/>
    <property type="match status" value="1"/>
</dbReference>
<accession>A0A3D8VEU4</accession>
<dbReference type="GO" id="GO:0015473">
    <property type="term" value="F:fimbrial usher porin activity"/>
    <property type="evidence" value="ECO:0007669"/>
    <property type="project" value="InterPro"/>
</dbReference>
<comment type="similarity">
    <text evidence="2 9">Belongs to the fimbrial export usher family.</text>
</comment>
<dbReference type="EMBL" id="QTJR01000004">
    <property type="protein sequence ID" value="RDY67900.1"/>
    <property type="molecule type" value="Genomic_DNA"/>
</dbReference>
<evidence type="ECO:0000256" key="9">
    <source>
        <dbReference type="RuleBase" id="RU003884"/>
    </source>
</evidence>
<evidence type="ECO:0000256" key="3">
    <source>
        <dbReference type="ARBA" id="ARBA00022448"/>
    </source>
</evidence>
<dbReference type="InterPro" id="IPR000015">
    <property type="entry name" value="Fimb_usher"/>
</dbReference>
<dbReference type="Gene3D" id="2.60.40.2070">
    <property type="match status" value="1"/>
</dbReference>
<keyword evidence="14" id="KW-1185">Reference proteome</keyword>
<feature type="signal peptide" evidence="10">
    <location>
        <begin position="1"/>
        <end position="38"/>
    </location>
</feature>
<evidence type="ECO:0000256" key="8">
    <source>
        <dbReference type="ARBA" id="ARBA00023237"/>
    </source>
</evidence>
<keyword evidence="9" id="KW-1029">Fimbrium biogenesis</keyword>
<keyword evidence="6 10" id="KW-0732">Signal</keyword>
<evidence type="ECO:0000259" key="12">
    <source>
        <dbReference type="Pfam" id="PF13954"/>
    </source>
</evidence>
<dbReference type="InterPro" id="IPR025949">
    <property type="entry name" value="PapC-like_C"/>
</dbReference>
<dbReference type="InterPro" id="IPR043142">
    <property type="entry name" value="PapC-like_C_sf"/>
</dbReference>
<evidence type="ECO:0000256" key="4">
    <source>
        <dbReference type="ARBA" id="ARBA00022452"/>
    </source>
</evidence>
<feature type="chain" id="PRO_5017746724" evidence="10">
    <location>
        <begin position="39"/>
        <end position="886"/>
    </location>
</feature>
<dbReference type="FunFam" id="2.60.40.3110:FF:000001">
    <property type="entry name" value="Putative fimbrial outer membrane usher"/>
    <property type="match status" value="1"/>
</dbReference>
<keyword evidence="7 9" id="KW-0472">Membrane</keyword>
<dbReference type="InterPro" id="IPR037224">
    <property type="entry name" value="PapC_N_sf"/>
</dbReference>
<dbReference type="Pfam" id="PF00577">
    <property type="entry name" value="Usher"/>
    <property type="match status" value="1"/>
</dbReference>
<dbReference type="GO" id="GO:0009279">
    <property type="term" value="C:cell outer membrane"/>
    <property type="evidence" value="ECO:0007669"/>
    <property type="project" value="UniProtKB-SubCell"/>
</dbReference>
<dbReference type="PANTHER" id="PTHR30451:SF20">
    <property type="entry name" value="FIMBRIAE USHER"/>
    <property type="match status" value="1"/>
</dbReference>
<organism evidence="13 14">
    <name type="scientific">Lysobacter soli</name>
    <dbReference type="NCBI Taxonomy" id="453783"/>
    <lineage>
        <taxon>Bacteria</taxon>
        <taxon>Pseudomonadati</taxon>
        <taxon>Pseudomonadota</taxon>
        <taxon>Gammaproteobacteria</taxon>
        <taxon>Lysobacterales</taxon>
        <taxon>Lysobacteraceae</taxon>
        <taxon>Lysobacter</taxon>
    </lineage>
</organism>
<dbReference type="InterPro" id="IPR042186">
    <property type="entry name" value="FimD_plug_dom"/>
</dbReference>